<dbReference type="PROSITE" id="PS50893">
    <property type="entry name" value="ABC_TRANSPORTER_2"/>
    <property type="match status" value="1"/>
</dbReference>
<name>D7B5B7_NOCDD</name>
<dbReference type="KEGG" id="nda:Ndas_1756"/>
<reference evidence="12 13" key="1">
    <citation type="journal article" date="2010" name="Stand. Genomic Sci.">
        <title>Complete genome sequence of Nocardiopsis dassonvillei type strain (IMRU 509).</title>
        <authorList>
            <person name="Sun H."/>
            <person name="Lapidus A."/>
            <person name="Nolan M."/>
            <person name="Lucas S."/>
            <person name="Del Rio T.G."/>
            <person name="Tice H."/>
            <person name="Cheng J.F."/>
            <person name="Tapia R."/>
            <person name="Han C."/>
            <person name="Goodwin L."/>
            <person name="Pitluck S."/>
            <person name="Pagani I."/>
            <person name="Ivanova N."/>
            <person name="Mavromatis K."/>
            <person name="Mikhailova N."/>
            <person name="Pati A."/>
            <person name="Chen A."/>
            <person name="Palaniappan K."/>
            <person name="Land M."/>
            <person name="Hauser L."/>
            <person name="Chang Y.J."/>
            <person name="Jeffries C.D."/>
            <person name="Djao O.D."/>
            <person name="Rohde M."/>
            <person name="Sikorski J."/>
            <person name="Goker M."/>
            <person name="Woyke T."/>
            <person name="Bristow J."/>
            <person name="Eisen J.A."/>
            <person name="Markowitz V."/>
            <person name="Hugenholtz P."/>
            <person name="Kyrpides N.C."/>
            <person name="Klenk H.P."/>
        </authorList>
    </citation>
    <scope>NUCLEOTIDE SEQUENCE [LARGE SCALE GENOMIC DNA]</scope>
    <source>
        <strain evidence="13">ATCC 23218 / DSM 43111 / CIP 107115 / JCM 7437 / KCTC 9190 / NBRC 14626 / NCTC 10488 / NRRL B-5397 / IMRU 509</strain>
    </source>
</reference>
<dbReference type="STRING" id="446468.Ndas_1756"/>
<accession>D7B5B7</accession>
<dbReference type="AlphaFoldDB" id="D7B5B7"/>
<evidence type="ECO:0000256" key="4">
    <source>
        <dbReference type="ARBA" id="ARBA00022741"/>
    </source>
</evidence>
<keyword evidence="7" id="KW-0472">Membrane</keyword>
<feature type="region of interest" description="Disordered" evidence="10">
    <location>
        <begin position="304"/>
        <end position="334"/>
    </location>
</feature>
<dbReference type="Proteomes" id="UP000002219">
    <property type="component" value="Chromosome 1"/>
</dbReference>
<evidence type="ECO:0000313" key="13">
    <source>
        <dbReference type="Proteomes" id="UP000002219"/>
    </source>
</evidence>
<comment type="subcellular location">
    <subcellularLocation>
        <location evidence="1">Cell membrane</location>
        <topology evidence="1">Peripheral membrane protein</topology>
        <orientation evidence="1">Cytoplasmic side</orientation>
    </subcellularLocation>
</comment>
<evidence type="ECO:0000256" key="8">
    <source>
        <dbReference type="ARBA" id="ARBA00023251"/>
    </source>
</evidence>
<keyword evidence="2" id="KW-0813">Transport</keyword>
<dbReference type="GO" id="GO:0046677">
    <property type="term" value="P:response to antibiotic"/>
    <property type="evidence" value="ECO:0007669"/>
    <property type="project" value="UniProtKB-KW"/>
</dbReference>
<evidence type="ECO:0000256" key="2">
    <source>
        <dbReference type="ARBA" id="ARBA00022448"/>
    </source>
</evidence>
<dbReference type="RefSeq" id="WP_013152791.1">
    <property type="nucleotide sequence ID" value="NC_014210.1"/>
</dbReference>
<sequence>MGVQGIRVEEIGKTFGKVTALDGVTFDVPPGTVTALLGPNGAGKTTLVHCLSTLLVPDRGTAVVDGHDVRTDPAGVRSSLALTGQFAAVDEVLTGRANLMLFARLLRLPRARARARVGELLDRFGLSDAADASVGSYSGGMRRRLDLAASLIVERPVLVLDEPTTGLDPRTRGDLWNAVRERRDAGTTVLLTTQYLEEADRLADRVVVVDRGGLVAEGSPEQLKARVGGSVCEVRVPPEDRGRARELLRSEAAGVQEEDGALVVPAPDAGTVARLARALDGAGIEPEVLSLRRPTLDEVFLHLTGNPPEGAQASTGGPARDAEAPAGGTGEGSR</sequence>
<protein>
    <submittedName>
        <fullName evidence="12">Daunorubicin resistance ABC transporter ATPase subunit</fullName>
    </submittedName>
</protein>
<gene>
    <name evidence="12" type="ordered locus">Ndas_1756</name>
</gene>
<evidence type="ECO:0000256" key="7">
    <source>
        <dbReference type="ARBA" id="ARBA00023136"/>
    </source>
</evidence>
<dbReference type="GO" id="GO:1900753">
    <property type="term" value="P:doxorubicin transport"/>
    <property type="evidence" value="ECO:0007669"/>
    <property type="project" value="InterPro"/>
</dbReference>
<dbReference type="GeneID" id="91484356"/>
<dbReference type="NCBIfam" id="TIGR01188">
    <property type="entry name" value="drrA"/>
    <property type="match status" value="1"/>
</dbReference>
<dbReference type="GO" id="GO:0016887">
    <property type="term" value="F:ATP hydrolysis activity"/>
    <property type="evidence" value="ECO:0007669"/>
    <property type="project" value="InterPro"/>
</dbReference>
<dbReference type="InterPro" id="IPR005894">
    <property type="entry name" value="DrrA"/>
</dbReference>
<proteinExistence type="inferred from homology"/>
<evidence type="ECO:0000313" key="12">
    <source>
        <dbReference type="EMBL" id="ADH67184.1"/>
    </source>
</evidence>
<dbReference type="PANTHER" id="PTHR42711">
    <property type="entry name" value="ABC TRANSPORTER ATP-BINDING PROTEIN"/>
    <property type="match status" value="1"/>
</dbReference>
<evidence type="ECO:0000259" key="11">
    <source>
        <dbReference type="PROSITE" id="PS50893"/>
    </source>
</evidence>
<keyword evidence="5" id="KW-0067">ATP-binding</keyword>
<comment type="similarity">
    <text evidence="9">Belongs to the ABC transporter superfamily. Drug exporter-1 (DrugE1) (TC 3.A.1.105) family.</text>
</comment>
<evidence type="ECO:0000256" key="6">
    <source>
        <dbReference type="ARBA" id="ARBA00022967"/>
    </source>
</evidence>
<dbReference type="GO" id="GO:0005524">
    <property type="term" value="F:ATP binding"/>
    <property type="evidence" value="ECO:0007669"/>
    <property type="project" value="UniProtKB-KW"/>
</dbReference>
<dbReference type="eggNOG" id="COG1131">
    <property type="taxonomic scope" value="Bacteria"/>
</dbReference>
<dbReference type="SUPFAM" id="SSF52540">
    <property type="entry name" value="P-loop containing nucleoside triphosphate hydrolases"/>
    <property type="match status" value="1"/>
</dbReference>
<keyword evidence="4" id="KW-0547">Nucleotide-binding</keyword>
<dbReference type="GO" id="GO:0043215">
    <property type="term" value="P:daunorubicin transport"/>
    <property type="evidence" value="ECO:0007669"/>
    <property type="project" value="InterPro"/>
</dbReference>
<dbReference type="SMART" id="SM00382">
    <property type="entry name" value="AAA"/>
    <property type="match status" value="1"/>
</dbReference>
<dbReference type="InterPro" id="IPR017871">
    <property type="entry name" value="ABC_transporter-like_CS"/>
</dbReference>
<dbReference type="Pfam" id="PF00005">
    <property type="entry name" value="ABC_tran"/>
    <property type="match status" value="1"/>
</dbReference>
<evidence type="ECO:0000256" key="9">
    <source>
        <dbReference type="ARBA" id="ARBA00049985"/>
    </source>
</evidence>
<keyword evidence="3" id="KW-1003">Cell membrane</keyword>
<evidence type="ECO:0000256" key="5">
    <source>
        <dbReference type="ARBA" id="ARBA00022840"/>
    </source>
</evidence>
<keyword evidence="13" id="KW-1185">Reference proteome</keyword>
<dbReference type="InterPro" id="IPR025302">
    <property type="entry name" value="DrrA1/2-like_C"/>
</dbReference>
<evidence type="ECO:0000256" key="1">
    <source>
        <dbReference type="ARBA" id="ARBA00004413"/>
    </source>
</evidence>
<dbReference type="InterPro" id="IPR003593">
    <property type="entry name" value="AAA+_ATPase"/>
</dbReference>
<evidence type="ECO:0000256" key="3">
    <source>
        <dbReference type="ARBA" id="ARBA00022475"/>
    </source>
</evidence>
<dbReference type="HOGENOM" id="CLU_000604_1_2_11"/>
<dbReference type="EMBL" id="CP002040">
    <property type="protein sequence ID" value="ADH67184.1"/>
    <property type="molecule type" value="Genomic_DNA"/>
</dbReference>
<keyword evidence="8" id="KW-0046">Antibiotic resistance</keyword>
<keyword evidence="6" id="KW-1278">Translocase</keyword>
<dbReference type="Gene3D" id="3.40.50.300">
    <property type="entry name" value="P-loop containing nucleotide triphosphate hydrolases"/>
    <property type="match status" value="1"/>
</dbReference>
<dbReference type="InterPro" id="IPR003439">
    <property type="entry name" value="ABC_transporter-like_ATP-bd"/>
</dbReference>
<dbReference type="InterPro" id="IPR050763">
    <property type="entry name" value="ABC_transporter_ATP-binding"/>
</dbReference>
<feature type="domain" description="ABC transporter" evidence="11">
    <location>
        <begin position="6"/>
        <end position="236"/>
    </location>
</feature>
<evidence type="ECO:0000256" key="10">
    <source>
        <dbReference type="SAM" id="MobiDB-lite"/>
    </source>
</evidence>
<organism evidence="12 13">
    <name type="scientific">Nocardiopsis dassonvillei (strain ATCC 23218 / DSM 43111 / CIP 107115 / JCM 7437 / KCTC 9190 / NBRC 14626 / NCTC 10488 / NRRL B-5397 / IMRU 509)</name>
    <name type="common">Actinomadura dassonvillei</name>
    <dbReference type="NCBI Taxonomy" id="446468"/>
    <lineage>
        <taxon>Bacteria</taxon>
        <taxon>Bacillati</taxon>
        <taxon>Actinomycetota</taxon>
        <taxon>Actinomycetes</taxon>
        <taxon>Streptosporangiales</taxon>
        <taxon>Nocardiopsidaceae</taxon>
        <taxon>Nocardiopsis</taxon>
    </lineage>
</organism>
<dbReference type="Pfam" id="PF13732">
    <property type="entry name" value="DrrA1-3_C"/>
    <property type="match status" value="1"/>
</dbReference>
<dbReference type="GO" id="GO:0005886">
    <property type="term" value="C:plasma membrane"/>
    <property type="evidence" value="ECO:0007669"/>
    <property type="project" value="UniProtKB-SubCell"/>
</dbReference>
<dbReference type="PROSITE" id="PS00211">
    <property type="entry name" value="ABC_TRANSPORTER_1"/>
    <property type="match status" value="1"/>
</dbReference>
<dbReference type="PANTHER" id="PTHR42711:SF19">
    <property type="entry name" value="DOXORUBICIN RESISTANCE ATP-BINDING PROTEIN DRRA"/>
    <property type="match status" value="1"/>
</dbReference>
<dbReference type="InterPro" id="IPR027417">
    <property type="entry name" value="P-loop_NTPase"/>
</dbReference>